<dbReference type="Proteomes" id="UP001596050">
    <property type="component" value="Unassembled WGS sequence"/>
</dbReference>
<sequence length="243" mass="28177">MNSFYGYGNLEGRYWFIGMEEGCGGNWQADVLPRFTTWHALGRKETEDLRGFHFSIGVRKHWERVNNKAVSVQFTWRRLIETILSAQNGSEVPIEPHDIVTYQSQHLGTQDGDSCLLELLPLPSPNIAGFAYKNLANEQYPFFATRALYRKHIMTTRIDHIRTLMENSGTGHVVLYGTTYMPEWNALVMNAQWEQMNEFIKRCPVFGRYVWCVPHPRAWGNPRDLFQTLGYMIRETDAGNQAH</sequence>
<evidence type="ECO:0000313" key="1">
    <source>
        <dbReference type="EMBL" id="MFC5459306.1"/>
    </source>
</evidence>
<name>A0ABW0L3D3_9BURK</name>
<gene>
    <name evidence="1" type="ORF">ACFPN5_05745</name>
</gene>
<comment type="caution">
    <text evidence="1">The sequence shown here is derived from an EMBL/GenBank/DDBJ whole genome shotgun (WGS) entry which is preliminary data.</text>
</comment>
<protein>
    <recommendedName>
        <fullName evidence="3">DUF72 domain-containing protein</fullName>
    </recommendedName>
</protein>
<reference evidence="2" key="1">
    <citation type="journal article" date="2019" name="Int. J. Syst. Evol. Microbiol.">
        <title>The Global Catalogue of Microorganisms (GCM) 10K type strain sequencing project: providing services to taxonomists for standard genome sequencing and annotation.</title>
        <authorList>
            <consortium name="The Broad Institute Genomics Platform"/>
            <consortium name="The Broad Institute Genome Sequencing Center for Infectious Disease"/>
            <person name="Wu L."/>
            <person name="Ma J."/>
        </authorList>
    </citation>
    <scope>NUCLEOTIDE SEQUENCE [LARGE SCALE GENOMIC DNA]</scope>
    <source>
        <strain evidence="2">KACC 12649</strain>
    </source>
</reference>
<dbReference type="RefSeq" id="WP_379781033.1">
    <property type="nucleotide sequence ID" value="NZ_JBHSMU010000005.1"/>
</dbReference>
<organism evidence="1 2">
    <name type="scientific">Massilia niabensis</name>
    <dbReference type="NCBI Taxonomy" id="544910"/>
    <lineage>
        <taxon>Bacteria</taxon>
        <taxon>Pseudomonadati</taxon>
        <taxon>Pseudomonadota</taxon>
        <taxon>Betaproteobacteria</taxon>
        <taxon>Burkholderiales</taxon>
        <taxon>Oxalobacteraceae</taxon>
        <taxon>Telluria group</taxon>
        <taxon>Massilia</taxon>
    </lineage>
</organism>
<accession>A0ABW0L3D3</accession>
<evidence type="ECO:0008006" key="3">
    <source>
        <dbReference type="Google" id="ProtNLM"/>
    </source>
</evidence>
<proteinExistence type="predicted"/>
<keyword evidence="2" id="KW-1185">Reference proteome</keyword>
<evidence type="ECO:0000313" key="2">
    <source>
        <dbReference type="Proteomes" id="UP001596050"/>
    </source>
</evidence>
<dbReference type="EMBL" id="JBHSMU010000005">
    <property type="protein sequence ID" value="MFC5459306.1"/>
    <property type="molecule type" value="Genomic_DNA"/>
</dbReference>